<evidence type="ECO:0000313" key="1">
    <source>
        <dbReference type="EMBL" id="THV21093.1"/>
    </source>
</evidence>
<dbReference type="SUPFAM" id="SSF53822">
    <property type="entry name" value="Periplasmic binding protein-like I"/>
    <property type="match status" value="1"/>
</dbReference>
<dbReference type="OrthoDB" id="7210494at2"/>
<protein>
    <recommendedName>
        <fullName evidence="3">Leucine-binding protein domain-containing protein</fullName>
    </recommendedName>
</protein>
<reference evidence="1 2" key="1">
    <citation type="submission" date="2019-04" db="EMBL/GenBank/DDBJ databases">
        <title>Genome sequence of strain shin9-1.</title>
        <authorList>
            <person name="Gao J."/>
            <person name="Sun J."/>
        </authorList>
    </citation>
    <scope>NUCLEOTIDE SEQUENCE [LARGE SCALE GENOMIC DNA]</scope>
    <source>
        <strain evidence="2">shin9-1</strain>
    </source>
</reference>
<keyword evidence="2" id="KW-1185">Reference proteome</keyword>
<evidence type="ECO:0000313" key="2">
    <source>
        <dbReference type="Proteomes" id="UP000308828"/>
    </source>
</evidence>
<sequence length="374" mass="38958">MLLIAGCQTDDLKPTEGGKSEGAAAAAKTPGNGGFYNQTLGAGRVRVGYLGVRRSDHAARQADSEARDGAALAVSSLGSDIVKLTMLESAESLPAIETAARSLASQGIGLLMTTARGAELSAVQAAMVGRDVPVISFETNDVSLPENVYPFRSSPTDSLLEGSTFALAEGATHAMVIAGSQTEVPAAERLAQQIKAFGAKVEPVALLSGGDVPARSLASWNKVDLLIFMSGVKSPGVVLKKADSAKPPRPGRRQVASTALAASDLVDPKMTGTIVCRYDQNIEARLGRRYMATYGLPASTSAAYGFDAMAMAIGLVNAFGDGAFAAERLRSPSGFSGSLGIFRFEENGDVRRNCDVFKVAKGSYVFFQKAPPTL</sequence>
<name>A0A4S8NU69_9HYPH</name>
<gene>
    <name evidence="1" type="ORF">FAA97_17765</name>
</gene>
<comment type="caution">
    <text evidence="1">The sequence shown here is derived from an EMBL/GenBank/DDBJ whole genome shotgun (WGS) entry which is preliminary data.</text>
</comment>
<dbReference type="Proteomes" id="UP000308828">
    <property type="component" value="Unassembled WGS sequence"/>
</dbReference>
<evidence type="ECO:0008006" key="3">
    <source>
        <dbReference type="Google" id="ProtNLM"/>
    </source>
</evidence>
<dbReference type="Gene3D" id="3.40.50.2300">
    <property type="match status" value="2"/>
</dbReference>
<proteinExistence type="predicted"/>
<accession>A0A4S8NU69</accession>
<dbReference type="InterPro" id="IPR028082">
    <property type="entry name" value="Peripla_BP_I"/>
</dbReference>
<dbReference type="EMBL" id="STGV01000006">
    <property type="protein sequence ID" value="THV21093.1"/>
    <property type="molecule type" value="Genomic_DNA"/>
</dbReference>
<organism evidence="1 2">
    <name type="scientific">Peteryoungia ipomoeae</name>
    <dbReference type="NCBI Taxonomy" id="1210932"/>
    <lineage>
        <taxon>Bacteria</taxon>
        <taxon>Pseudomonadati</taxon>
        <taxon>Pseudomonadota</taxon>
        <taxon>Alphaproteobacteria</taxon>
        <taxon>Hyphomicrobiales</taxon>
        <taxon>Rhizobiaceae</taxon>
        <taxon>Peteryoungia</taxon>
    </lineage>
</organism>
<dbReference type="AlphaFoldDB" id="A0A4S8NU69"/>